<dbReference type="Proteomes" id="UP000607653">
    <property type="component" value="Unassembled WGS sequence"/>
</dbReference>
<feature type="region of interest" description="Disordered" evidence="1">
    <location>
        <begin position="1"/>
        <end position="20"/>
    </location>
</feature>
<protein>
    <submittedName>
        <fullName evidence="2">Uncharacterized protein</fullName>
    </submittedName>
</protein>
<evidence type="ECO:0000313" key="2">
    <source>
        <dbReference type="EMBL" id="DAD43760.1"/>
    </source>
</evidence>
<accession>A0A822ZGZ2</accession>
<evidence type="ECO:0000313" key="3">
    <source>
        <dbReference type="Proteomes" id="UP000607653"/>
    </source>
</evidence>
<organism evidence="2 3">
    <name type="scientific">Nelumbo nucifera</name>
    <name type="common">Sacred lotus</name>
    <dbReference type="NCBI Taxonomy" id="4432"/>
    <lineage>
        <taxon>Eukaryota</taxon>
        <taxon>Viridiplantae</taxon>
        <taxon>Streptophyta</taxon>
        <taxon>Embryophyta</taxon>
        <taxon>Tracheophyta</taxon>
        <taxon>Spermatophyta</taxon>
        <taxon>Magnoliopsida</taxon>
        <taxon>Proteales</taxon>
        <taxon>Nelumbonaceae</taxon>
        <taxon>Nelumbo</taxon>
    </lineage>
</organism>
<keyword evidence="3" id="KW-1185">Reference proteome</keyword>
<reference evidence="2 3" key="1">
    <citation type="journal article" date="2020" name="Mol. Biol. Evol.">
        <title>Distinct Expression and Methylation Patterns for Genes with Different Fates following a Single Whole-Genome Duplication in Flowering Plants.</title>
        <authorList>
            <person name="Shi T."/>
            <person name="Rahmani R.S."/>
            <person name="Gugger P.F."/>
            <person name="Wang M."/>
            <person name="Li H."/>
            <person name="Zhang Y."/>
            <person name="Li Z."/>
            <person name="Wang Q."/>
            <person name="Van de Peer Y."/>
            <person name="Marchal K."/>
            <person name="Chen J."/>
        </authorList>
    </citation>
    <scope>NUCLEOTIDE SEQUENCE [LARGE SCALE GENOMIC DNA]</scope>
    <source>
        <tissue evidence="2">Leaf</tissue>
    </source>
</reference>
<dbReference type="EMBL" id="DUZY01000006">
    <property type="protein sequence ID" value="DAD43760.1"/>
    <property type="molecule type" value="Genomic_DNA"/>
</dbReference>
<evidence type="ECO:0000256" key="1">
    <source>
        <dbReference type="SAM" id="MobiDB-lite"/>
    </source>
</evidence>
<name>A0A822ZGZ2_NELNU</name>
<dbReference type="AlphaFoldDB" id="A0A822ZGZ2"/>
<feature type="compositionally biased region" description="Basic and acidic residues" evidence="1">
    <location>
        <begin position="1"/>
        <end position="10"/>
    </location>
</feature>
<comment type="caution">
    <text evidence="2">The sequence shown here is derived from an EMBL/GenBank/DDBJ whole genome shotgun (WGS) entry which is preliminary data.</text>
</comment>
<sequence length="81" mass="9009">MFNVEEKVEGAEAEETEEAKVEILGEESEVPSREAYSIPLGFMLRHKDELQQRGTHASSLGYDKEEGYNFVVGCNPSATLT</sequence>
<gene>
    <name evidence="2" type="ORF">HUJ06_001990</name>
</gene>
<proteinExistence type="predicted"/>